<protein>
    <submittedName>
        <fullName evidence="7">Thiamine pyrophosphate-binding protein</fullName>
    </submittedName>
</protein>
<evidence type="ECO:0000313" key="7">
    <source>
        <dbReference type="EMBL" id="MCT2042473.1"/>
    </source>
</evidence>
<dbReference type="InterPro" id="IPR011766">
    <property type="entry name" value="TPP_enzyme_TPP-bd"/>
</dbReference>
<dbReference type="Gene3D" id="3.40.50.970">
    <property type="match status" value="2"/>
</dbReference>
<evidence type="ECO:0000313" key="8">
    <source>
        <dbReference type="Proteomes" id="UP001525379"/>
    </source>
</evidence>
<dbReference type="NCBIfam" id="NF006052">
    <property type="entry name" value="PRK08199.1"/>
    <property type="match status" value="1"/>
</dbReference>
<dbReference type="EMBL" id="JALXSQ010000010">
    <property type="protein sequence ID" value="MCT2042473.1"/>
    <property type="molecule type" value="Genomic_DNA"/>
</dbReference>
<evidence type="ECO:0000259" key="6">
    <source>
        <dbReference type="Pfam" id="PF02776"/>
    </source>
</evidence>
<keyword evidence="8" id="KW-1185">Reference proteome</keyword>
<dbReference type="PANTHER" id="PTHR18968">
    <property type="entry name" value="THIAMINE PYROPHOSPHATE ENZYMES"/>
    <property type="match status" value="1"/>
</dbReference>
<dbReference type="SUPFAM" id="SSF52518">
    <property type="entry name" value="Thiamin diphosphate-binding fold (THDP-binding)"/>
    <property type="match status" value="2"/>
</dbReference>
<dbReference type="Pfam" id="PF00205">
    <property type="entry name" value="TPP_enzyme_M"/>
    <property type="match status" value="1"/>
</dbReference>
<gene>
    <name evidence="7" type="ORF">M3D15_03860</name>
</gene>
<sequence>MTTASPTEARLSGGHLLVKQLEAQGVKRVYGVPGESYLDVLDGLHDSSIETIVCRHEGGAGFMALAEGRLTEVPGVAMVTRGPGAANAFIAIHTAYQDATAMVLFVGLIPMHDRDRESFQEFDLRAWFGSTAKRVMILDDAARAAEYVRDAFHIASSGRPGPVVIGLPEDVIQHLTDAPVLEPRAKQRALPHEDDLAALNELLAKSERPLVVAGGDGWTQEASDRLAEWATSQALPVALDWRAYDAISHDAPCYAGWLGYGRADTLIERYKQADLLVFIGCNRSDVLSEGYREGFDATTVVISADTDLIAHSGRLDLHIHANPVGFASKLDALTSRTGADTTAMDEAHADDLRYRTPRPDGGEGVDLGATIGAIRDLIPADTVMTYGAGNATIWGHRFLPHRHANTLVGPRNGAMGLSVPAAVAASLAFPDRLAFAICGDGDFFMNAQELAVATRYGAKPLVLVVDNGIYGTIVEHQRRQYPGRPSGTGMTNPDLGAWMRSFGGFGETITETSELAGAFECALAFDGPRLIHIVTDPATMSPSTENTTEVSA</sequence>
<proteinExistence type="inferred from homology"/>
<feature type="domain" description="Thiamine pyrophosphate enzyme TPP-binding" evidence="5">
    <location>
        <begin position="387"/>
        <end position="533"/>
    </location>
</feature>
<evidence type="ECO:0000256" key="3">
    <source>
        <dbReference type="RuleBase" id="RU362132"/>
    </source>
</evidence>
<accession>A0ABT2HVZ0</accession>
<dbReference type="InterPro" id="IPR012000">
    <property type="entry name" value="Thiamin_PyroP_enz_cen_dom"/>
</dbReference>
<dbReference type="Proteomes" id="UP001525379">
    <property type="component" value="Unassembled WGS sequence"/>
</dbReference>
<keyword evidence="2 3" id="KW-0786">Thiamine pyrophosphate</keyword>
<feature type="domain" description="Thiamine pyrophosphate enzyme N-terminal TPP-binding" evidence="6">
    <location>
        <begin position="12"/>
        <end position="124"/>
    </location>
</feature>
<name>A0ABT2HVZ0_9MICO</name>
<comment type="caution">
    <text evidence="7">The sequence shown here is derived from an EMBL/GenBank/DDBJ whole genome shotgun (WGS) entry which is preliminary data.</text>
</comment>
<evidence type="ECO:0000256" key="1">
    <source>
        <dbReference type="ARBA" id="ARBA00007812"/>
    </source>
</evidence>
<dbReference type="SUPFAM" id="SSF52467">
    <property type="entry name" value="DHS-like NAD/FAD-binding domain"/>
    <property type="match status" value="1"/>
</dbReference>
<evidence type="ECO:0000259" key="5">
    <source>
        <dbReference type="Pfam" id="PF02775"/>
    </source>
</evidence>
<dbReference type="PANTHER" id="PTHR18968:SF120">
    <property type="entry name" value="ACETOLACTATE SYNTHASE LARGE SUBUNIT"/>
    <property type="match status" value="1"/>
</dbReference>
<dbReference type="RefSeq" id="WP_260103985.1">
    <property type="nucleotide sequence ID" value="NZ_JALXSQ010000010.1"/>
</dbReference>
<dbReference type="InterPro" id="IPR029035">
    <property type="entry name" value="DHS-like_NAD/FAD-binding_dom"/>
</dbReference>
<dbReference type="InterPro" id="IPR045229">
    <property type="entry name" value="TPP_enz"/>
</dbReference>
<dbReference type="Pfam" id="PF02776">
    <property type="entry name" value="TPP_enzyme_N"/>
    <property type="match status" value="1"/>
</dbReference>
<dbReference type="Gene3D" id="3.40.50.1220">
    <property type="entry name" value="TPP-binding domain"/>
    <property type="match status" value="1"/>
</dbReference>
<evidence type="ECO:0000259" key="4">
    <source>
        <dbReference type="Pfam" id="PF00205"/>
    </source>
</evidence>
<dbReference type="CDD" id="cd00568">
    <property type="entry name" value="TPP_enzymes"/>
    <property type="match status" value="1"/>
</dbReference>
<organism evidence="7 8">
    <name type="scientific">Pseudoclavibacter albus</name>
    <dbReference type="NCBI Taxonomy" id="272241"/>
    <lineage>
        <taxon>Bacteria</taxon>
        <taxon>Bacillati</taxon>
        <taxon>Actinomycetota</taxon>
        <taxon>Actinomycetes</taxon>
        <taxon>Micrococcales</taxon>
        <taxon>Microbacteriaceae</taxon>
        <taxon>Pseudoclavibacter</taxon>
    </lineage>
</organism>
<dbReference type="Pfam" id="PF02775">
    <property type="entry name" value="TPP_enzyme_C"/>
    <property type="match status" value="1"/>
</dbReference>
<feature type="domain" description="Thiamine pyrophosphate enzyme central" evidence="4">
    <location>
        <begin position="197"/>
        <end position="323"/>
    </location>
</feature>
<dbReference type="InterPro" id="IPR029061">
    <property type="entry name" value="THDP-binding"/>
</dbReference>
<dbReference type="InterPro" id="IPR012001">
    <property type="entry name" value="Thiamin_PyroP_enz_TPP-bd_dom"/>
</dbReference>
<dbReference type="CDD" id="cd07035">
    <property type="entry name" value="TPP_PYR_POX_like"/>
    <property type="match status" value="1"/>
</dbReference>
<evidence type="ECO:0000256" key="2">
    <source>
        <dbReference type="ARBA" id="ARBA00023052"/>
    </source>
</evidence>
<reference evidence="7 8" key="1">
    <citation type="submission" date="2022-04" db="EMBL/GenBank/DDBJ databases">
        <title>Human microbiome associated bacterial genomes.</title>
        <authorList>
            <person name="Sandstrom S."/>
            <person name="Salamzade R."/>
            <person name="Kalan L.R."/>
        </authorList>
    </citation>
    <scope>NUCLEOTIDE SEQUENCE [LARGE SCALE GENOMIC DNA]</scope>
    <source>
        <strain evidence="8">p3-SID1799</strain>
    </source>
</reference>
<comment type="similarity">
    <text evidence="1 3">Belongs to the TPP enzyme family.</text>
</comment>